<name>A0A0L0G402_9EUKA</name>
<dbReference type="InterPro" id="IPR011735">
    <property type="entry name" value="WlaTC/HtrL_glycosyltransf"/>
</dbReference>
<evidence type="ECO:0000313" key="2">
    <source>
        <dbReference type="EMBL" id="KNC83569.1"/>
    </source>
</evidence>
<dbReference type="GeneID" id="25904697"/>
<feature type="signal peptide" evidence="1">
    <location>
        <begin position="1"/>
        <end position="24"/>
    </location>
</feature>
<sequence>MRPAQVGNIALKAVFCACVVYTITHLTQKDNTEARDALNALHSGLHSGVETVQRYVIDTQNTYQSREPIISTIPAGGSVNQAGLTDTYYLGYGPNDGGDLRVKFETAYYEAQGLGNEEGLDSRSRVDAKNNYILSKTSKYIDESYPTGEVTLVTGLWDLGRGGLVKSDFKRPFSQYIDGLKANFLMSPMPKILFLPREFAEQIREFVFEKVVNLRVIPLELDQMEKWYGDAHEDMQKIRTDPKWSDIYGKDGWLAKSPQSTLKNYNTVVMYKIFMLRIAARLNHFDTKSFLFVDAKHMCMDPHRMITKNMGIFKEHMQKFLTTHFFYGPSGETHGFVNAEFMKWLNLPEHSQHKVCRGGVFGGKRESIEMVAAVYENIMRQHLKDGYMGTEENVFSISLYRYPQLFMAMNNDNACVESTSQDKTCEGFTNTANFCAIFDWAYHGGPKRDGKRVEYQDRG</sequence>
<accession>A0A0L0G402</accession>
<dbReference type="AlphaFoldDB" id="A0A0L0G402"/>
<evidence type="ECO:0000313" key="3">
    <source>
        <dbReference type="Proteomes" id="UP000054560"/>
    </source>
</evidence>
<gene>
    <name evidence="2" type="ORF">SARC_04193</name>
</gene>
<organism evidence="2 3">
    <name type="scientific">Sphaeroforma arctica JP610</name>
    <dbReference type="NCBI Taxonomy" id="667725"/>
    <lineage>
        <taxon>Eukaryota</taxon>
        <taxon>Ichthyosporea</taxon>
        <taxon>Ichthyophonida</taxon>
        <taxon>Sphaeroforma</taxon>
    </lineage>
</organism>
<dbReference type="EMBL" id="KQ241824">
    <property type="protein sequence ID" value="KNC83569.1"/>
    <property type="molecule type" value="Genomic_DNA"/>
</dbReference>
<dbReference type="RefSeq" id="XP_014157471.1">
    <property type="nucleotide sequence ID" value="XM_014301996.1"/>
</dbReference>
<dbReference type="Pfam" id="PF09612">
    <property type="entry name" value="HtrL_YibB"/>
    <property type="match status" value="1"/>
</dbReference>
<feature type="chain" id="PRO_5005538638" evidence="1">
    <location>
        <begin position="25"/>
        <end position="459"/>
    </location>
</feature>
<evidence type="ECO:0000256" key="1">
    <source>
        <dbReference type="SAM" id="SignalP"/>
    </source>
</evidence>
<reference evidence="2 3" key="1">
    <citation type="submission" date="2011-02" db="EMBL/GenBank/DDBJ databases">
        <title>The Genome Sequence of Sphaeroforma arctica JP610.</title>
        <authorList>
            <consortium name="The Broad Institute Genome Sequencing Platform"/>
            <person name="Russ C."/>
            <person name="Cuomo C."/>
            <person name="Young S.K."/>
            <person name="Zeng Q."/>
            <person name="Gargeya S."/>
            <person name="Alvarado L."/>
            <person name="Berlin A."/>
            <person name="Chapman S.B."/>
            <person name="Chen Z."/>
            <person name="Freedman E."/>
            <person name="Gellesch M."/>
            <person name="Goldberg J."/>
            <person name="Griggs A."/>
            <person name="Gujja S."/>
            <person name="Heilman E."/>
            <person name="Heiman D."/>
            <person name="Howarth C."/>
            <person name="Mehta T."/>
            <person name="Neiman D."/>
            <person name="Pearson M."/>
            <person name="Roberts A."/>
            <person name="Saif S."/>
            <person name="Shea T."/>
            <person name="Shenoy N."/>
            <person name="Sisk P."/>
            <person name="Stolte C."/>
            <person name="Sykes S."/>
            <person name="White J."/>
            <person name="Yandava C."/>
            <person name="Burger G."/>
            <person name="Gray M.W."/>
            <person name="Holland P.W.H."/>
            <person name="King N."/>
            <person name="Lang F.B.F."/>
            <person name="Roger A.J."/>
            <person name="Ruiz-Trillo I."/>
            <person name="Haas B."/>
            <person name="Nusbaum C."/>
            <person name="Birren B."/>
        </authorList>
    </citation>
    <scope>NUCLEOTIDE SEQUENCE [LARGE SCALE GENOMIC DNA]</scope>
    <source>
        <strain evidence="2 3">JP610</strain>
    </source>
</reference>
<protein>
    <submittedName>
        <fullName evidence="2">Uncharacterized protein</fullName>
    </submittedName>
</protein>
<keyword evidence="1" id="KW-0732">Signal</keyword>
<dbReference type="Proteomes" id="UP000054560">
    <property type="component" value="Unassembled WGS sequence"/>
</dbReference>
<dbReference type="OrthoDB" id="2822at2759"/>
<dbReference type="eggNOG" id="ENOG502RXKG">
    <property type="taxonomic scope" value="Eukaryota"/>
</dbReference>
<proteinExistence type="predicted"/>
<keyword evidence="3" id="KW-1185">Reference proteome</keyword>